<dbReference type="RefSeq" id="WP_072775416.1">
    <property type="nucleotide sequence ID" value="NZ_FRDN01000029.1"/>
</dbReference>
<evidence type="ECO:0000256" key="1">
    <source>
        <dbReference type="SAM" id="SignalP"/>
    </source>
</evidence>
<dbReference type="SUPFAM" id="SSF48695">
    <property type="entry name" value="Multiheme cytochromes"/>
    <property type="match status" value="1"/>
</dbReference>
<sequence>MSNSIVSRRKFITAGLTFAAGAALVGCGVKEAASPATASTSNTNTEAPAVPWIYEPLDPEVVRKRAYENYFEGGCCYAAGKALVDSAKEKVGGPWNTIPTDMFKYGKGGALSWGTLCGALNGSLLVMNLVAGKDIDQVGNELMGWYTMFPFPSTKMDSIAKFPNQITTIANSPLCHVSVSLWANEANAKINSDEKADRCAKVSGDTAAEAVLILNKWKEGQFVPAYSPGSEFTSCLTCHNGAKSMLDNEQGKMNCAQCHDDKLQGHP</sequence>
<dbReference type="EMBL" id="FRDN01000029">
    <property type="protein sequence ID" value="SHN88560.1"/>
    <property type="molecule type" value="Genomic_DNA"/>
</dbReference>
<accession>A0A1M7V066</accession>
<dbReference type="Pfam" id="PF09719">
    <property type="entry name" value="C_GCAxxG_C_C"/>
    <property type="match status" value="1"/>
</dbReference>
<dbReference type="AlphaFoldDB" id="A0A1M7V066"/>
<keyword evidence="1" id="KW-0732">Signal</keyword>
<gene>
    <name evidence="2" type="ORF">SAMN02745215_05404</name>
</gene>
<feature type="chain" id="PRO_5039647275" evidence="1">
    <location>
        <begin position="20"/>
        <end position="267"/>
    </location>
</feature>
<evidence type="ECO:0000313" key="3">
    <source>
        <dbReference type="Proteomes" id="UP000184010"/>
    </source>
</evidence>
<dbReference type="InterPro" id="IPR006311">
    <property type="entry name" value="TAT_signal"/>
</dbReference>
<organism evidence="2 3">
    <name type="scientific">Desulfitobacterium chlororespirans DSM 11544</name>
    <dbReference type="NCBI Taxonomy" id="1121395"/>
    <lineage>
        <taxon>Bacteria</taxon>
        <taxon>Bacillati</taxon>
        <taxon>Bacillota</taxon>
        <taxon>Clostridia</taxon>
        <taxon>Eubacteriales</taxon>
        <taxon>Desulfitobacteriaceae</taxon>
        <taxon>Desulfitobacterium</taxon>
    </lineage>
</organism>
<reference evidence="3" key="1">
    <citation type="submission" date="2016-12" db="EMBL/GenBank/DDBJ databases">
        <authorList>
            <person name="Varghese N."/>
            <person name="Submissions S."/>
        </authorList>
    </citation>
    <scope>NUCLEOTIDE SEQUENCE [LARGE SCALE GENOMIC DNA]</scope>
    <source>
        <strain evidence="3">DSM 11544</strain>
    </source>
</reference>
<dbReference type="STRING" id="1121395.SAMN02745215_05404"/>
<name>A0A1M7V066_9FIRM</name>
<dbReference type="InterPro" id="IPR010181">
    <property type="entry name" value="CGCAxxGCC_motif"/>
</dbReference>
<proteinExistence type="predicted"/>
<protein>
    <submittedName>
        <fullName evidence="2">Putative redox-active protein (C_GCAxxG_C_C)</fullName>
    </submittedName>
</protein>
<dbReference type="InterPro" id="IPR036280">
    <property type="entry name" value="Multihaem_cyt_sf"/>
</dbReference>
<dbReference type="PROSITE" id="PS51318">
    <property type="entry name" value="TAT"/>
    <property type="match status" value="1"/>
</dbReference>
<dbReference type="Gene3D" id="3.90.10.10">
    <property type="entry name" value="Cytochrome C3"/>
    <property type="match status" value="1"/>
</dbReference>
<dbReference type="Proteomes" id="UP000184010">
    <property type="component" value="Unassembled WGS sequence"/>
</dbReference>
<keyword evidence="3" id="KW-1185">Reference proteome</keyword>
<feature type="signal peptide" evidence="1">
    <location>
        <begin position="1"/>
        <end position="19"/>
    </location>
</feature>
<evidence type="ECO:0000313" key="2">
    <source>
        <dbReference type="EMBL" id="SHN88560.1"/>
    </source>
</evidence>